<reference evidence="2 3" key="1">
    <citation type="journal article" date="2014" name="BMC Genomics">
        <title>Genome sequencing of four Aureobasidium pullulans varieties: biotechnological potential, stress tolerance, and description of new species.</title>
        <authorList>
            <person name="Gostin Ar C."/>
            <person name="Ohm R.A."/>
            <person name="Kogej T."/>
            <person name="Sonjak S."/>
            <person name="Turk M."/>
            <person name="Zajc J."/>
            <person name="Zalar P."/>
            <person name="Grube M."/>
            <person name="Sun H."/>
            <person name="Han J."/>
            <person name="Sharma A."/>
            <person name="Chiniquy J."/>
            <person name="Ngan C.Y."/>
            <person name="Lipzen A."/>
            <person name="Barry K."/>
            <person name="Grigoriev I.V."/>
            <person name="Gunde-Cimerman N."/>
        </authorList>
    </citation>
    <scope>NUCLEOTIDE SEQUENCE [LARGE SCALE GENOMIC DNA]</scope>
    <source>
        <strain evidence="2 3">EXF-2481</strain>
    </source>
</reference>
<dbReference type="GeneID" id="25362966"/>
<feature type="compositionally biased region" description="Polar residues" evidence="1">
    <location>
        <begin position="7"/>
        <end position="22"/>
    </location>
</feature>
<gene>
    <name evidence="2" type="ORF">AUEXF2481DRAFT_253277</name>
</gene>
<dbReference type="RefSeq" id="XP_013343321.1">
    <property type="nucleotide sequence ID" value="XM_013487867.1"/>
</dbReference>
<keyword evidence="3" id="KW-1185">Reference proteome</keyword>
<dbReference type="InParanoid" id="A0A074YAA1"/>
<protein>
    <submittedName>
        <fullName evidence="2">Uncharacterized protein</fullName>
    </submittedName>
</protein>
<proteinExistence type="predicted"/>
<dbReference type="EMBL" id="KL584761">
    <property type="protein sequence ID" value="KEQ94703.1"/>
    <property type="molecule type" value="Genomic_DNA"/>
</dbReference>
<dbReference type="Proteomes" id="UP000030641">
    <property type="component" value="Unassembled WGS sequence"/>
</dbReference>
<feature type="region of interest" description="Disordered" evidence="1">
    <location>
        <begin position="1"/>
        <end position="22"/>
    </location>
</feature>
<evidence type="ECO:0000313" key="3">
    <source>
        <dbReference type="Proteomes" id="UP000030641"/>
    </source>
</evidence>
<feature type="region of interest" description="Disordered" evidence="1">
    <location>
        <begin position="135"/>
        <end position="158"/>
    </location>
</feature>
<name>A0A074YAA1_AURSE</name>
<evidence type="ECO:0000256" key="1">
    <source>
        <dbReference type="SAM" id="MobiDB-lite"/>
    </source>
</evidence>
<sequence length="158" mass="17502">MPLVQPASRQRPTVPTNKSTSTTACKAIAPTVLRLPVHPLSTLPAPLMPGPFGKPFLPYNPRDMSFPPITWTPINAPLVPLTHSRPAPVLLNDIPATGQTYGRISTSVPPGVEFPDFIDFMMDFPEGRFMTGRPVLTEEERAEMKRRKMQRANESSKL</sequence>
<evidence type="ECO:0000313" key="2">
    <source>
        <dbReference type="EMBL" id="KEQ94703.1"/>
    </source>
</evidence>
<dbReference type="AlphaFoldDB" id="A0A074YAA1"/>
<dbReference type="HOGENOM" id="CLU_1669041_0_0_1"/>
<accession>A0A074YAA1</accession>
<organism evidence="2 3">
    <name type="scientific">Aureobasidium subglaciale (strain EXF-2481)</name>
    <name type="common">Aureobasidium pullulans var. subglaciale</name>
    <dbReference type="NCBI Taxonomy" id="1043005"/>
    <lineage>
        <taxon>Eukaryota</taxon>
        <taxon>Fungi</taxon>
        <taxon>Dikarya</taxon>
        <taxon>Ascomycota</taxon>
        <taxon>Pezizomycotina</taxon>
        <taxon>Dothideomycetes</taxon>
        <taxon>Dothideomycetidae</taxon>
        <taxon>Dothideales</taxon>
        <taxon>Saccotheciaceae</taxon>
        <taxon>Aureobasidium</taxon>
    </lineage>
</organism>